<name>A0A1I4LQ83_9FIRM</name>
<dbReference type="SUPFAM" id="SSF46785">
    <property type="entry name" value="Winged helix' DNA-binding domain"/>
    <property type="match status" value="1"/>
</dbReference>
<protein>
    <submittedName>
        <fullName evidence="5">DNA-binding transcriptional regulator, HxlR family</fullName>
    </submittedName>
</protein>
<dbReference type="GO" id="GO:0003677">
    <property type="term" value="F:DNA binding"/>
    <property type="evidence" value="ECO:0007669"/>
    <property type="project" value="UniProtKB-KW"/>
</dbReference>
<dbReference type="Gene3D" id="1.10.10.10">
    <property type="entry name" value="Winged helix-like DNA-binding domain superfamily/Winged helix DNA-binding domain"/>
    <property type="match status" value="1"/>
</dbReference>
<dbReference type="InterPro" id="IPR002577">
    <property type="entry name" value="HTH_HxlR"/>
</dbReference>
<dbReference type="PANTHER" id="PTHR33204">
    <property type="entry name" value="TRANSCRIPTIONAL REGULATOR, MARR FAMILY"/>
    <property type="match status" value="1"/>
</dbReference>
<keyword evidence="3" id="KW-0804">Transcription</keyword>
<dbReference type="OrthoDB" id="9791143at2"/>
<gene>
    <name evidence="5" type="ORF">SAMN04490355_102610</name>
</gene>
<keyword evidence="1" id="KW-0805">Transcription regulation</keyword>
<evidence type="ECO:0000313" key="5">
    <source>
        <dbReference type="EMBL" id="SFL92747.1"/>
    </source>
</evidence>
<feature type="domain" description="HTH hxlR-type" evidence="4">
    <location>
        <begin position="11"/>
        <end position="109"/>
    </location>
</feature>
<evidence type="ECO:0000313" key="6">
    <source>
        <dbReference type="Proteomes" id="UP000199520"/>
    </source>
</evidence>
<accession>A0A1I4LQ83</accession>
<proteinExistence type="predicted"/>
<dbReference type="Proteomes" id="UP000199520">
    <property type="component" value="Unassembled WGS sequence"/>
</dbReference>
<dbReference type="PANTHER" id="PTHR33204:SF29">
    <property type="entry name" value="TRANSCRIPTIONAL REGULATOR"/>
    <property type="match status" value="1"/>
</dbReference>
<keyword evidence="2 5" id="KW-0238">DNA-binding</keyword>
<evidence type="ECO:0000259" key="4">
    <source>
        <dbReference type="PROSITE" id="PS51118"/>
    </source>
</evidence>
<dbReference type="AlphaFoldDB" id="A0A1I4LQ83"/>
<dbReference type="InterPro" id="IPR011991">
    <property type="entry name" value="ArsR-like_HTH"/>
</dbReference>
<reference evidence="6" key="1">
    <citation type="submission" date="2016-10" db="EMBL/GenBank/DDBJ databases">
        <authorList>
            <person name="Varghese N."/>
            <person name="Submissions S."/>
        </authorList>
    </citation>
    <scope>NUCLEOTIDE SEQUENCE [LARGE SCALE GENOMIC DNA]</scope>
    <source>
        <strain evidence="6">DSM 13327</strain>
    </source>
</reference>
<dbReference type="EMBL" id="FOTS01000026">
    <property type="protein sequence ID" value="SFL92747.1"/>
    <property type="molecule type" value="Genomic_DNA"/>
</dbReference>
<dbReference type="Pfam" id="PF01638">
    <property type="entry name" value="HxlR"/>
    <property type="match status" value="1"/>
</dbReference>
<dbReference type="CDD" id="cd00090">
    <property type="entry name" value="HTH_ARSR"/>
    <property type="match status" value="1"/>
</dbReference>
<dbReference type="PROSITE" id="PS51118">
    <property type="entry name" value="HTH_HXLR"/>
    <property type="match status" value="1"/>
</dbReference>
<evidence type="ECO:0000256" key="1">
    <source>
        <dbReference type="ARBA" id="ARBA00023015"/>
    </source>
</evidence>
<dbReference type="InterPro" id="IPR036390">
    <property type="entry name" value="WH_DNA-bd_sf"/>
</dbReference>
<dbReference type="InterPro" id="IPR036388">
    <property type="entry name" value="WH-like_DNA-bd_sf"/>
</dbReference>
<evidence type="ECO:0000256" key="2">
    <source>
        <dbReference type="ARBA" id="ARBA00023125"/>
    </source>
</evidence>
<dbReference type="RefSeq" id="WP_090938572.1">
    <property type="nucleotide sequence ID" value="NZ_FOTS01000026.1"/>
</dbReference>
<evidence type="ECO:0000256" key="3">
    <source>
        <dbReference type="ARBA" id="ARBA00023163"/>
    </source>
</evidence>
<dbReference type="STRING" id="1123291.SAMN04490355_102610"/>
<sequence length="112" mass="12976">MAKFHFQEGTCPVLAVQNLITGKWKLLILWQLSQGTKRFNELQKLLPDISQGILTHQLRELEQDRLVHREVYKEVPPKVEYSLTEIGQSFIPVLNVVCEWGTVYLSNIKSLN</sequence>
<organism evidence="5 6">
    <name type="scientific">Pelosinus propionicus DSM 13327</name>
    <dbReference type="NCBI Taxonomy" id="1123291"/>
    <lineage>
        <taxon>Bacteria</taxon>
        <taxon>Bacillati</taxon>
        <taxon>Bacillota</taxon>
        <taxon>Negativicutes</taxon>
        <taxon>Selenomonadales</taxon>
        <taxon>Sporomusaceae</taxon>
        <taxon>Pelosinus</taxon>
    </lineage>
</organism>
<keyword evidence="6" id="KW-1185">Reference proteome</keyword>